<organism evidence="3 4">
    <name type="scientific">Aspergillus wentii DTO 134E9</name>
    <dbReference type="NCBI Taxonomy" id="1073089"/>
    <lineage>
        <taxon>Eukaryota</taxon>
        <taxon>Fungi</taxon>
        <taxon>Dikarya</taxon>
        <taxon>Ascomycota</taxon>
        <taxon>Pezizomycotina</taxon>
        <taxon>Eurotiomycetes</taxon>
        <taxon>Eurotiomycetidae</taxon>
        <taxon>Eurotiales</taxon>
        <taxon>Aspergillaceae</taxon>
        <taxon>Aspergillus</taxon>
        <taxon>Aspergillus subgen. Cremei</taxon>
    </lineage>
</organism>
<dbReference type="PANTHER" id="PTHR35394:SF5">
    <property type="entry name" value="DUF3176 DOMAIN-CONTAINING PROTEIN"/>
    <property type="match status" value="1"/>
</dbReference>
<proteinExistence type="predicted"/>
<evidence type="ECO:0000256" key="1">
    <source>
        <dbReference type="SAM" id="MobiDB-lite"/>
    </source>
</evidence>
<sequence length="567" mass="63481">MKSFTFQQSPLLSEGSSTNSISDGKQKIITHKKKKLYWTYETLALIGAFAAFIVQIALLRHYEGLPQNTWPYHTITLNGMIAILSTITRSMLMFVVAAGLSQGKWLHFAQGTKRRLRDFEMFDQASRGIWGSLRLLCQTMPVHPTSIGALLIIVGIGMDTFSQQLLSIQSRTVGDASPDAKYPRSQYYNGSAPRAINVQNMDYPMLSAIYRGMYGAKFTDLNAPCKTGNCTWPILPSLAVCGGCTDWSDMMEFKDDDLYSGVYTLPDGFTYSSKTRADGTQITGRAAPISSNSTYNNYTYSSTTYPNGTSSRLLLSHFEVAGFGEAITYPNGSAYMPLGGWECALWFCIQAYNVTTSNGVQHREIVDTWSEYAPRNQYGVNFTSPPPSFNVAPGSFFGIENYTLHDARSTANRIFNGTNKALNPAGEGSQIDTMMQNIRDMHPWIKSISESMSQALQQSYPVDNSTDDYYAGTVYHDQIYIHVRWGWITFPAVILVLTTVYFILIAHQTRNSPVGAWKDSLMAVMGVKLDRHLRADVAVKQDIDDLDQVLKDEQVDLRNEGVWEWKR</sequence>
<protein>
    <submittedName>
        <fullName evidence="3">Uncharacterized protein</fullName>
    </submittedName>
</protein>
<dbReference type="VEuPathDB" id="FungiDB:ASPWEDRAFT_68137"/>
<dbReference type="STRING" id="1073089.A0A1L9RIH4"/>
<feature type="transmembrane region" description="Helical" evidence="2">
    <location>
        <begin position="37"/>
        <end position="59"/>
    </location>
</feature>
<dbReference type="PANTHER" id="PTHR35394">
    <property type="entry name" value="DUF3176 DOMAIN-CONTAINING PROTEIN"/>
    <property type="match status" value="1"/>
</dbReference>
<reference evidence="4" key="1">
    <citation type="journal article" date="2017" name="Genome Biol.">
        <title>Comparative genomics reveals high biological diversity and specific adaptations in the industrially and medically important fungal genus Aspergillus.</title>
        <authorList>
            <person name="de Vries R.P."/>
            <person name="Riley R."/>
            <person name="Wiebenga A."/>
            <person name="Aguilar-Osorio G."/>
            <person name="Amillis S."/>
            <person name="Uchima C.A."/>
            <person name="Anderluh G."/>
            <person name="Asadollahi M."/>
            <person name="Askin M."/>
            <person name="Barry K."/>
            <person name="Battaglia E."/>
            <person name="Bayram O."/>
            <person name="Benocci T."/>
            <person name="Braus-Stromeyer S.A."/>
            <person name="Caldana C."/>
            <person name="Canovas D."/>
            <person name="Cerqueira G.C."/>
            <person name="Chen F."/>
            <person name="Chen W."/>
            <person name="Choi C."/>
            <person name="Clum A."/>
            <person name="Dos Santos R.A."/>
            <person name="Damasio A.R."/>
            <person name="Diallinas G."/>
            <person name="Emri T."/>
            <person name="Fekete E."/>
            <person name="Flipphi M."/>
            <person name="Freyberg S."/>
            <person name="Gallo A."/>
            <person name="Gournas C."/>
            <person name="Habgood R."/>
            <person name="Hainaut M."/>
            <person name="Harispe M.L."/>
            <person name="Henrissat B."/>
            <person name="Hilden K.S."/>
            <person name="Hope R."/>
            <person name="Hossain A."/>
            <person name="Karabika E."/>
            <person name="Karaffa L."/>
            <person name="Karanyi Z."/>
            <person name="Krasevec N."/>
            <person name="Kuo A."/>
            <person name="Kusch H."/>
            <person name="LaButti K."/>
            <person name="Lagendijk E.L."/>
            <person name="Lapidus A."/>
            <person name="Levasseur A."/>
            <person name="Lindquist E."/>
            <person name="Lipzen A."/>
            <person name="Logrieco A.F."/>
            <person name="MacCabe A."/>
            <person name="Maekelae M.R."/>
            <person name="Malavazi I."/>
            <person name="Melin P."/>
            <person name="Meyer V."/>
            <person name="Mielnichuk N."/>
            <person name="Miskei M."/>
            <person name="Molnar A.P."/>
            <person name="Mule G."/>
            <person name="Ngan C.Y."/>
            <person name="Orejas M."/>
            <person name="Orosz E."/>
            <person name="Ouedraogo J.P."/>
            <person name="Overkamp K.M."/>
            <person name="Park H.-S."/>
            <person name="Perrone G."/>
            <person name="Piumi F."/>
            <person name="Punt P.J."/>
            <person name="Ram A.F."/>
            <person name="Ramon A."/>
            <person name="Rauscher S."/>
            <person name="Record E."/>
            <person name="Riano-Pachon D.M."/>
            <person name="Robert V."/>
            <person name="Roehrig J."/>
            <person name="Ruller R."/>
            <person name="Salamov A."/>
            <person name="Salih N.S."/>
            <person name="Samson R.A."/>
            <person name="Sandor E."/>
            <person name="Sanguinetti M."/>
            <person name="Schuetze T."/>
            <person name="Sepcic K."/>
            <person name="Shelest E."/>
            <person name="Sherlock G."/>
            <person name="Sophianopoulou V."/>
            <person name="Squina F.M."/>
            <person name="Sun H."/>
            <person name="Susca A."/>
            <person name="Todd R.B."/>
            <person name="Tsang A."/>
            <person name="Unkles S.E."/>
            <person name="van de Wiele N."/>
            <person name="van Rossen-Uffink D."/>
            <person name="Oliveira J.V."/>
            <person name="Vesth T.C."/>
            <person name="Visser J."/>
            <person name="Yu J.-H."/>
            <person name="Zhou M."/>
            <person name="Andersen M.R."/>
            <person name="Archer D.B."/>
            <person name="Baker S.E."/>
            <person name="Benoit I."/>
            <person name="Brakhage A.A."/>
            <person name="Braus G.H."/>
            <person name="Fischer R."/>
            <person name="Frisvad J.C."/>
            <person name="Goldman G.H."/>
            <person name="Houbraken J."/>
            <person name="Oakley B."/>
            <person name="Pocsi I."/>
            <person name="Scazzocchio C."/>
            <person name="Seiboth B."/>
            <person name="vanKuyk P.A."/>
            <person name="Wortman J."/>
            <person name="Dyer P.S."/>
            <person name="Grigoriev I.V."/>
        </authorList>
    </citation>
    <scope>NUCLEOTIDE SEQUENCE [LARGE SCALE GENOMIC DNA]</scope>
    <source>
        <strain evidence="4">DTO 134E9</strain>
    </source>
</reference>
<feature type="transmembrane region" description="Helical" evidence="2">
    <location>
        <begin position="485"/>
        <end position="504"/>
    </location>
</feature>
<dbReference type="GeneID" id="63754798"/>
<name>A0A1L9RIH4_ASPWE</name>
<dbReference type="AlphaFoldDB" id="A0A1L9RIH4"/>
<keyword evidence="2" id="KW-1133">Transmembrane helix</keyword>
<evidence type="ECO:0000313" key="3">
    <source>
        <dbReference type="EMBL" id="OJJ34673.1"/>
    </source>
</evidence>
<dbReference type="Pfam" id="PF11374">
    <property type="entry name" value="DUF3176"/>
    <property type="match status" value="1"/>
</dbReference>
<feature type="transmembrane region" description="Helical" evidence="2">
    <location>
        <begin position="79"/>
        <end position="100"/>
    </location>
</feature>
<evidence type="ECO:0000256" key="2">
    <source>
        <dbReference type="SAM" id="Phobius"/>
    </source>
</evidence>
<dbReference type="RefSeq" id="XP_040688349.1">
    <property type="nucleotide sequence ID" value="XM_040838950.1"/>
</dbReference>
<dbReference type="InterPro" id="IPR021514">
    <property type="entry name" value="DUF3176"/>
</dbReference>
<keyword evidence="2" id="KW-0472">Membrane</keyword>
<dbReference type="OrthoDB" id="5376804at2759"/>
<feature type="region of interest" description="Disordered" evidence="1">
    <location>
        <begin position="1"/>
        <end position="22"/>
    </location>
</feature>
<keyword evidence="2" id="KW-0812">Transmembrane</keyword>
<dbReference type="EMBL" id="KV878212">
    <property type="protein sequence ID" value="OJJ34673.1"/>
    <property type="molecule type" value="Genomic_DNA"/>
</dbReference>
<dbReference type="Proteomes" id="UP000184383">
    <property type="component" value="Unassembled WGS sequence"/>
</dbReference>
<gene>
    <name evidence="3" type="ORF">ASPWEDRAFT_68137</name>
</gene>
<accession>A0A1L9RIH4</accession>
<keyword evidence="4" id="KW-1185">Reference proteome</keyword>
<evidence type="ECO:0000313" key="4">
    <source>
        <dbReference type="Proteomes" id="UP000184383"/>
    </source>
</evidence>